<dbReference type="Gene3D" id="2.70.98.10">
    <property type="match status" value="1"/>
</dbReference>
<dbReference type="InterPro" id="IPR011013">
    <property type="entry name" value="Gal_mutarotase_sf_dom"/>
</dbReference>
<accession>A0A1M7Z860</accession>
<dbReference type="RefSeq" id="WP_073625656.1">
    <property type="nucleotide sequence ID" value="NZ_FRXO01000001.1"/>
</dbReference>
<dbReference type="InterPro" id="IPR037481">
    <property type="entry name" value="LacX"/>
</dbReference>
<dbReference type="GO" id="GO:0016853">
    <property type="term" value="F:isomerase activity"/>
    <property type="evidence" value="ECO:0007669"/>
    <property type="project" value="InterPro"/>
</dbReference>
<dbReference type="InterPro" id="IPR014718">
    <property type="entry name" value="GH-type_carb-bd"/>
</dbReference>
<reference evidence="1 2" key="1">
    <citation type="submission" date="2016-12" db="EMBL/GenBank/DDBJ databases">
        <authorList>
            <person name="Song W.-J."/>
            <person name="Kurnit D.M."/>
        </authorList>
    </citation>
    <scope>NUCLEOTIDE SEQUENCE [LARGE SCALE GENOMIC DNA]</scope>
    <source>
        <strain evidence="1 2">DSM 19599</strain>
    </source>
</reference>
<evidence type="ECO:0000313" key="1">
    <source>
        <dbReference type="EMBL" id="SHO61108.1"/>
    </source>
</evidence>
<evidence type="ECO:0000313" key="2">
    <source>
        <dbReference type="Proteomes" id="UP000186406"/>
    </source>
</evidence>
<dbReference type="STRING" id="1123029.SAMN02745172_00585"/>
<dbReference type="GO" id="GO:0030246">
    <property type="term" value="F:carbohydrate binding"/>
    <property type="evidence" value="ECO:0007669"/>
    <property type="project" value="InterPro"/>
</dbReference>
<organism evidence="1 2">
    <name type="scientific">Pseudoxanthobacter soli DSM 19599</name>
    <dbReference type="NCBI Taxonomy" id="1123029"/>
    <lineage>
        <taxon>Bacteria</taxon>
        <taxon>Pseudomonadati</taxon>
        <taxon>Pseudomonadota</taxon>
        <taxon>Alphaproteobacteria</taxon>
        <taxon>Hyphomicrobiales</taxon>
        <taxon>Segnochrobactraceae</taxon>
        <taxon>Pseudoxanthobacter</taxon>
    </lineage>
</organism>
<name>A0A1M7Z860_9HYPH</name>
<dbReference type="Pfam" id="PF01263">
    <property type="entry name" value="Aldose_epim"/>
    <property type="match status" value="1"/>
</dbReference>
<sequence length="299" mass="31846">MTPSAAETIAISSSGLAVTVSTLGAELQSIQDAAGNDLMWNGDPAVWSGRAPILFPIVGELAGGRCRVDGKDYALSRHGFARRRLFAIEARTPDAVTLRLVEDDESLAVYPFAFVLDITFSVAGSRLDVVAALTNPSDVPLPASFGYHPAFLWPLPGAGDRDGHAIRFDQPETAPIRRLDVHGLVVPEPRENPVVGDLLVLRDELFTDDALVFDQLASRAVTYGGNGGPSIRVEFPEMPDLGIWTKPGAGYVCIEPWQGHADPVGYDGEFAAKPGVVTVAPGETRLFAMGITVEATDPV</sequence>
<proteinExistence type="predicted"/>
<dbReference type="CDD" id="cd09024">
    <property type="entry name" value="Aldose_epim_lacX"/>
    <property type="match status" value="1"/>
</dbReference>
<dbReference type="AlphaFoldDB" id="A0A1M7Z860"/>
<dbReference type="EMBL" id="FRXO01000001">
    <property type="protein sequence ID" value="SHO61108.1"/>
    <property type="molecule type" value="Genomic_DNA"/>
</dbReference>
<dbReference type="Proteomes" id="UP000186406">
    <property type="component" value="Unassembled WGS sequence"/>
</dbReference>
<dbReference type="InterPro" id="IPR008183">
    <property type="entry name" value="Aldose_1/G6P_1-epimerase"/>
</dbReference>
<keyword evidence="2" id="KW-1185">Reference proteome</keyword>
<dbReference type="SUPFAM" id="SSF74650">
    <property type="entry name" value="Galactose mutarotase-like"/>
    <property type="match status" value="1"/>
</dbReference>
<dbReference type="GO" id="GO:0005975">
    <property type="term" value="P:carbohydrate metabolic process"/>
    <property type="evidence" value="ECO:0007669"/>
    <property type="project" value="InterPro"/>
</dbReference>
<protein>
    <submittedName>
        <fullName evidence="1">Galactose mutarotase</fullName>
    </submittedName>
</protein>
<gene>
    <name evidence="1" type="ORF">SAMN02745172_00585</name>
</gene>
<dbReference type="OrthoDB" id="9795355at2"/>